<dbReference type="GeneID" id="64623030"/>
<dbReference type="EMBL" id="JABBWG010000011">
    <property type="protein sequence ID" value="KAG1818755.1"/>
    <property type="molecule type" value="Genomic_DNA"/>
</dbReference>
<keyword evidence="2" id="KW-1185">Reference proteome</keyword>
<sequence>MTQQAKRTSLTLSQLPMLRAGKNFNAIDVDASKAIKPEVIDITVDAIESPVSAEGRNEEVVGAEVEDVDSELADNVNSHMDRRHCHVTSRSSSYCPEHRAASAEANDQLEVGAIGEVLNNLLRSSGLPITHLDRYFDEHKSRPIILFDKGFANGLGRDEVDSHHKVFEILAARHWRTVCDNYADFVAAVRNMDALDRRQATLRTAEQATPIG</sequence>
<evidence type="ECO:0000313" key="1">
    <source>
        <dbReference type="EMBL" id="KAG1818755.1"/>
    </source>
</evidence>
<dbReference type="AlphaFoldDB" id="A0A9P7EEL9"/>
<proteinExistence type="predicted"/>
<accession>A0A9P7EEL9</accession>
<evidence type="ECO:0000313" key="2">
    <source>
        <dbReference type="Proteomes" id="UP000807769"/>
    </source>
</evidence>
<reference evidence="1" key="1">
    <citation type="journal article" date="2020" name="New Phytol.">
        <title>Comparative genomics reveals dynamic genome evolution in host specialist ectomycorrhizal fungi.</title>
        <authorList>
            <person name="Lofgren L.A."/>
            <person name="Nguyen N.H."/>
            <person name="Vilgalys R."/>
            <person name="Ruytinx J."/>
            <person name="Liao H.L."/>
            <person name="Branco S."/>
            <person name="Kuo A."/>
            <person name="LaButti K."/>
            <person name="Lipzen A."/>
            <person name="Andreopoulos W."/>
            <person name="Pangilinan J."/>
            <person name="Riley R."/>
            <person name="Hundley H."/>
            <person name="Na H."/>
            <person name="Barry K."/>
            <person name="Grigoriev I.V."/>
            <person name="Stajich J.E."/>
            <person name="Kennedy P.G."/>
        </authorList>
    </citation>
    <scope>NUCLEOTIDE SEQUENCE</scope>
    <source>
        <strain evidence="1">MN1</strain>
    </source>
</reference>
<dbReference type="RefSeq" id="XP_041194627.1">
    <property type="nucleotide sequence ID" value="XM_041329013.1"/>
</dbReference>
<name>A0A9P7EEL9_9AGAM</name>
<organism evidence="1 2">
    <name type="scientific">Suillus subaureus</name>
    <dbReference type="NCBI Taxonomy" id="48587"/>
    <lineage>
        <taxon>Eukaryota</taxon>
        <taxon>Fungi</taxon>
        <taxon>Dikarya</taxon>
        <taxon>Basidiomycota</taxon>
        <taxon>Agaricomycotina</taxon>
        <taxon>Agaricomycetes</taxon>
        <taxon>Agaricomycetidae</taxon>
        <taxon>Boletales</taxon>
        <taxon>Suillineae</taxon>
        <taxon>Suillaceae</taxon>
        <taxon>Suillus</taxon>
    </lineage>
</organism>
<dbReference type="OrthoDB" id="10465140at2759"/>
<comment type="caution">
    <text evidence="1">The sequence shown here is derived from an EMBL/GenBank/DDBJ whole genome shotgun (WGS) entry which is preliminary data.</text>
</comment>
<dbReference type="Proteomes" id="UP000807769">
    <property type="component" value="Unassembled WGS sequence"/>
</dbReference>
<protein>
    <submittedName>
        <fullName evidence="1">Uncharacterized protein</fullName>
    </submittedName>
</protein>
<gene>
    <name evidence="1" type="ORF">BJ212DRAFT_108716</name>
</gene>